<evidence type="ECO:0000313" key="9">
    <source>
        <dbReference type="EMBL" id="GAA2058772.1"/>
    </source>
</evidence>
<evidence type="ECO:0000256" key="7">
    <source>
        <dbReference type="SAM" id="Phobius"/>
    </source>
</evidence>
<protein>
    <submittedName>
        <fullName evidence="9">ABC transporter permease</fullName>
    </submittedName>
</protein>
<evidence type="ECO:0000256" key="5">
    <source>
        <dbReference type="ARBA" id="ARBA00022989"/>
    </source>
</evidence>
<dbReference type="InterPro" id="IPR051125">
    <property type="entry name" value="ABC-4/HrtB_transporter"/>
</dbReference>
<evidence type="ECO:0000256" key="4">
    <source>
        <dbReference type="ARBA" id="ARBA00022692"/>
    </source>
</evidence>
<evidence type="ECO:0000256" key="2">
    <source>
        <dbReference type="ARBA" id="ARBA00022448"/>
    </source>
</evidence>
<dbReference type="InterPro" id="IPR003838">
    <property type="entry name" value="ABC3_permease_C"/>
</dbReference>
<keyword evidence="2" id="KW-0813">Transport</keyword>
<name>A0ABN2VBY1_9ACTN</name>
<dbReference type="PANTHER" id="PTHR43738">
    <property type="entry name" value="ABC TRANSPORTER, MEMBRANE PROTEIN"/>
    <property type="match status" value="1"/>
</dbReference>
<keyword evidence="6 7" id="KW-0472">Membrane</keyword>
<proteinExistence type="predicted"/>
<accession>A0ABN2VBY1</accession>
<evidence type="ECO:0000259" key="8">
    <source>
        <dbReference type="Pfam" id="PF02687"/>
    </source>
</evidence>
<comment type="caution">
    <text evidence="9">The sequence shown here is derived from an EMBL/GenBank/DDBJ whole genome shotgun (WGS) entry which is preliminary data.</text>
</comment>
<organism evidence="9 10">
    <name type="scientific">Catenulispora yoronensis</name>
    <dbReference type="NCBI Taxonomy" id="450799"/>
    <lineage>
        <taxon>Bacteria</taxon>
        <taxon>Bacillati</taxon>
        <taxon>Actinomycetota</taxon>
        <taxon>Actinomycetes</taxon>
        <taxon>Catenulisporales</taxon>
        <taxon>Catenulisporaceae</taxon>
        <taxon>Catenulispora</taxon>
    </lineage>
</organism>
<comment type="subcellular location">
    <subcellularLocation>
        <location evidence="1">Cell membrane</location>
        <topology evidence="1">Multi-pass membrane protein</topology>
    </subcellularLocation>
</comment>
<feature type="domain" description="ABC3 transporter permease C-terminal" evidence="8">
    <location>
        <begin position="258"/>
        <end position="367"/>
    </location>
</feature>
<evidence type="ECO:0000313" key="10">
    <source>
        <dbReference type="Proteomes" id="UP001500751"/>
    </source>
</evidence>
<gene>
    <name evidence="9" type="ORF">GCM10009839_80940</name>
</gene>
<sequence length="377" mass="38265">MYLALRDLRFARGRFLLMGAVVALIAVLGVLLSGMSTGLTDSGVSGLRALPATGFAFSADASGELFSRSTVTRAEWERWGTVSGVQAAAPFGDTLAHATVTGGAAPGTQVDLAVFGVVPGSFLDPVPESGRALGAAVADEGGVLVSQQILDDGVRVGDRLGIDRSGVVLTVVGTVGSQSYGHVAVAYAPLSTWQKIHYGLPGDLPAAARDVATAVAVRTGAGFDAAAADRDAGTHWVTKAGSYSASPGYSAESGTMKLISWFLYVISALVVGSFFTVWTVQRKPEIALLKAIGAAERYVVRDALAQAAAVLVLATALGTTVGLAVGRTLMGSAPFSLRAAPVATAALSLVALGLLGALAAVRRITAVDPLTALGADR</sequence>
<dbReference type="Pfam" id="PF02687">
    <property type="entry name" value="FtsX"/>
    <property type="match status" value="1"/>
</dbReference>
<dbReference type="PANTHER" id="PTHR43738:SF1">
    <property type="entry name" value="HEMIN TRANSPORT SYSTEM PERMEASE PROTEIN HRTB-RELATED"/>
    <property type="match status" value="1"/>
</dbReference>
<feature type="transmembrane region" description="Helical" evidence="7">
    <location>
        <begin position="307"/>
        <end position="330"/>
    </location>
</feature>
<dbReference type="EMBL" id="BAAAQN010000072">
    <property type="protein sequence ID" value="GAA2058772.1"/>
    <property type="molecule type" value="Genomic_DNA"/>
</dbReference>
<feature type="transmembrane region" description="Helical" evidence="7">
    <location>
        <begin position="261"/>
        <end position="280"/>
    </location>
</feature>
<keyword evidence="3" id="KW-1003">Cell membrane</keyword>
<keyword evidence="4 7" id="KW-0812">Transmembrane</keyword>
<evidence type="ECO:0000256" key="6">
    <source>
        <dbReference type="ARBA" id="ARBA00023136"/>
    </source>
</evidence>
<keyword evidence="10" id="KW-1185">Reference proteome</keyword>
<dbReference type="Proteomes" id="UP001500751">
    <property type="component" value="Unassembled WGS sequence"/>
</dbReference>
<feature type="transmembrane region" description="Helical" evidence="7">
    <location>
        <begin position="342"/>
        <end position="361"/>
    </location>
</feature>
<evidence type="ECO:0000256" key="3">
    <source>
        <dbReference type="ARBA" id="ARBA00022475"/>
    </source>
</evidence>
<feature type="transmembrane region" description="Helical" evidence="7">
    <location>
        <begin position="15"/>
        <end position="35"/>
    </location>
</feature>
<keyword evidence="5 7" id="KW-1133">Transmembrane helix</keyword>
<evidence type="ECO:0000256" key="1">
    <source>
        <dbReference type="ARBA" id="ARBA00004651"/>
    </source>
</evidence>
<dbReference type="RefSeq" id="WP_344671033.1">
    <property type="nucleotide sequence ID" value="NZ_BAAAQN010000072.1"/>
</dbReference>
<reference evidence="9 10" key="1">
    <citation type="journal article" date="2019" name="Int. J. Syst. Evol. Microbiol.">
        <title>The Global Catalogue of Microorganisms (GCM) 10K type strain sequencing project: providing services to taxonomists for standard genome sequencing and annotation.</title>
        <authorList>
            <consortium name="The Broad Institute Genomics Platform"/>
            <consortium name="The Broad Institute Genome Sequencing Center for Infectious Disease"/>
            <person name="Wu L."/>
            <person name="Ma J."/>
        </authorList>
    </citation>
    <scope>NUCLEOTIDE SEQUENCE [LARGE SCALE GENOMIC DNA]</scope>
    <source>
        <strain evidence="9 10">JCM 16014</strain>
    </source>
</reference>